<comment type="caution">
    <text evidence="3">The sequence shown here is derived from an EMBL/GenBank/DDBJ whole genome shotgun (WGS) entry which is preliminary data.</text>
</comment>
<protein>
    <recommendedName>
        <fullName evidence="5">DUF2570 domain-containing protein</fullName>
    </recommendedName>
</protein>
<dbReference type="AlphaFoldDB" id="V5Z4K7"/>
<sequence>MYNISFRTMGIIMLTLFAVGNMLWQLYQQRELAILRQQNKQLTQQGEMLKERLFQLKYQAANISAALSEQKTVQQQLEKNSEQTRRQLRQAASQSPCASQPVPDDVIRLQQNTFGGPPDAR</sequence>
<evidence type="ECO:0000256" key="2">
    <source>
        <dbReference type="SAM" id="Phobius"/>
    </source>
</evidence>
<dbReference type="STRING" id="1161919.EPIR_0569"/>
<keyword evidence="4" id="KW-1185">Reference proteome</keyword>
<dbReference type="Proteomes" id="UP000018217">
    <property type="component" value="Unassembled WGS sequence"/>
</dbReference>
<organism evidence="3 4">
    <name type="scientific">Erwinia piriflorinigrans CFBP 5888</name>
    <dbReference type="NCBI Taxonomy" id="1161919"/>
    <lineage>
        <taxon>Bacteria</taxon>
        <taxon>Pseudomonadati</taxon>
        <taxon>Pseudomonadota</taxon>
        <taxon>Gammaproteobacteria</taxon>
        <taxon>Enterobacterales</taxon>
        <taxon>Erwiniaceae</taxon>
        <taxon>Erwinia</taxon>
    </lineage>
</organism>
<keyword evidence="2" id="KW-1133">Transmembrane helix</keyword>
<gene>
    <name evidence="3" type="ORF">EPIR_0569</name>
</gene>
<keyword evidence="2" id="KW-0812">Transmembrane</keyword>
<evidence type="ECO:0000313" key="3">
    <source>
        <dbReference type="EMBL" id="CCG85934.1"/>
    </source>
</evidence>
<feature type="region of interest" description="Disordered" evidence="1">
    <location>
        <begin position="74"/>
        <end position="121"/>
    </location>
</feature>
<name>V5Z4K7_9GAMM</name>
<evidence type="ECO:0000256" key="1">
    <source>
        <dbReference type="SAM" id="MobiDB-lite"/>
    </source>
</evidence>
<accession>V5Z4K7</accession>
<evidence type="ECO:0008006" key="5">
    <source>
        <dbReference type="Google" id="ProtNLM"/>
    </source>
</evidence>
<feature type="transmembrane region" description="Helical" evidence="2">
    <location>
        <begin position="6"/>
        <end position="27"/>
    </location>
</feature>
<reference evidence="3 4" key="1">
    <citation type="journal article" date="2013" name="Syst. Appl. Microbiol.">
        <title>Phylogenetic position and virulence apparatus of the pear flower necrosis pathogen Erwinia piriflorinigrans CFBP 5888T as assessed by comparative genomics.</title>
        <authorList>
            <person name="Smits T.H."/>
            <person name="Rezzonico F."/>
            <person name="Lopez M.M."/>
            <person name="Blom J."/>
            <person name="Goesmann A."/>
            <person name="Frey J.E."/>
            <person name="Duffy B."/>
        </authorList>
    </citation>
    <scope>NUCLEOTIDE SEQUENCE [LARGE SCALE GENOMIC DNA]</scope>
    <source>
        <strain evidence="4">CFBP5888</strain>
    </source>
</reference>
<dbReference type="EMBL" id="CAHS01000006">
    <property type="protein sequence ID" value="CCG85934.1"/>
    <property type="molecule type" value="Genomic_DNA"/>
</dbReference>
<proteinExistence type="predicted"/>
<keyword evidence="2" id="KW-0472">Membrane</keyword>
<evidence type="ECO:0000313" key="4">
    <source>
        <dbReference type="Proteomes" id="UP000018217"/>
    </source>
</evidence>